<evidence type="ECO:0000313" key="1">
    <source>
        <dbReference type="EMBL" id="XKR70448.1"/>
    </source>
</evidence>
<organism evidence="1 2">
    <name type="scientific">Staphylococcus hyicus</name>
    <dbReference type="NCBI Taxonomy" id="1284"/>
    <lineage>
        <taxon>Bacteria</taxon>
        <taxon>Bacillati</taxon>
        <taxon>Bacillota</taxon>
        <taxon>Bacilli</taxon>
        <taxon>Bacillales</taxon>
        <taxon>Staphylococcaceae</taxon>
        <taxon>Staphylococcus</taxon>
    </lineage>
</organism>
<evidence type="ECO:0000313" key="2">
    <source>
        <dbReference type="Proteomes" id="UP001234913"/>
    </source>
</evidence>
<keyword evidence="2" id="KW-1185">Reference proteome</keyword>
<sequence>MKAIFRITMLMLVLLLFFSVVVAIKSLMNYYALFDLDFVDIEMKYHAYALIYILQYVMFIIVGILTLNLFFKIFKGFDFSDANYTKITGMAMCLFIYGVLPNFQAFMTIGESYKGVLNTSDMSHALITIIGITILILAAVYEKSQKIKAEHDLTI</sequence>
<dbReference type="Proteomes" id="UP001234913">
    <property type="component" value="Chromosome"/>
</dbReference>
<reference evidence="1" key="1">
    <citation type="submission" date="2024-09" db="EMBL/GenBank/DDBJ databases">
        <authorList>
            <person name="Gagne-Thivierge C."/>
        </authorList>
    </citation>
    <scope>NUCLEOTIDE SEQUENCE</scope>
    <source>
        <strain evidence="1">SC310</strain>
    </source>
</reference>
<gene>
    <name evidence="1" type="ORF">QUC96_006380</name>
</gene>
<dbReference type="EMBL" id="CP171742">
    <property type="protein sequence ID" value="XKR70448.1"/>
    <property type="molecule type" value="Genomic_DNA"/>
</dbReference>
<proteinExistence type="predicted"/>
<name>A0ACD5FR16_STAHY</name>
<accession>A0ACD5FR16</accession>
<protein>
    <submittedName>
        <fullName evidence="1">DUF2975 domain-containing protein</fullName>
    </submittedName>
</protein>